<keyword evidence="1" id="KW-0175">Coiled coil</keyword>
<accession>A0A8H6YC74</accession>
<organism evidence="2 3">
    <name type="scientific">Mycena venus</name>
    <dbReference type="NCBI Taxonomy" id="2733690"/>
    <lineage>
        <taxon>Eukaryota</taxon>
        <taxon>Fungi</taxon>
        <taxon>Dikarya</taxon>
        <taxon>Basidiomycota</taxon>
        <taxon>Agaricomycotina</taxon>
        <taxon>Agaricomycetes</taxon>
        <taxon>Agaricomycetidae</taxon>
        <taxon>Agaricales</taxon>
        <taxon>Marasmiineae</taxon>
        <taxon>Mycenaceae</taxon>
        <taxon>Mycena</taxon>
    </lineage>
</organism>
<comment type="caution">
    <text evidence="2">The sequence shown here is derived from an EMBL/GenBank/DDBJ whole genome shotgun (WGS) entry which is preliminary data.</text>
</comment>
<dbReference type="EMBL" id="JACAZI010000007">
    <property type="protein sequence ID" value="KAF7356324.1"/>
    <property type="molecule type" value="Genomic_DNA"/>
</dbReference>
<dbReference type="AlphaFoldDB" id="A0A8H6YC74"/>
<gene>
    <name evidence="2" type="ORF">MVEN_00964700</name>
</gene>
<dbReference type="Proteomes" id="UP000620124">
    <property type="component" value="Unassembled WGS sequence"/>
</dbReference>
<dbReference type="OrthoDB" id="3365698at2759"/>
<proteinExistence type="predicted"/>
<keyword evidence="3" id="KW-1185">Reference proteome</keyword>
<evidence type="ECO:0000313" key="3">
    <source>
        <dbReference type="Proteomes" id="UP000620124"/>
    </source>
</evidence>
<evidence type="ECO:0000313" key="2">
    <source>
        <dbReference type="EMBL" id="KAF7356324.1"/>
    </source>
</evidence>
<dbReference type="Gene3D" id="1.20.1280.50">
    <property type="match status" value="1"/>
</dbReference>
<feature type="coiled-coil region" evidence="1">
    <location>
        <begin position="76"/>
        <end position="103"/>
    </location>
</feature>
<name>A0A8H6YC74_9AGAR</name>
<evidence type="ECO:0000256" key="1">
    <source>
        <dbReference type="SAM" id="Coils"/>
    </source>
</evidence>
<reference evidence="2" key="1">
    <citation type="submission" date="2020-05" db="EMBL/GenBank/DDBJ databases">
        <title>Mycena genomes resolve the evolution of fungal bioluminescence.</title>
        <authorList>
            <person name="Tsai I.J."/>
        </authorList>
    </citation>
    <scope>NUCLEOTIDE SEQUENCE</scope>
    <source>
        <strain evidence="2">CCC161011</strain>
    </source>
</reference>
<sequence length="531" mass="59626">MASYYFDLMYGSSNTESNSCPNCMTICESSDHSDLKLTPFTPTPVSRDILDSSDHSPLESQIPFLRDFIPRGRTRLAVLNENIALLKASLDKLVEERDALDVEICKHEGALSLLRHIPLEILALVFAFTLPPYQPDAASAPWTVSAVCARWRTTALSQPRLWASIDLKYDRRNLTNGFRLETQLRRSGEIPLHAEFSVADGLGDMNDEDIHLFRILGAHSGHWGTISLTGNSDTLWLIKGFCKDPFSLLRELTIEMLDHRSIHPESLDGFKDAPVLQRVVVNKLIWMEDIPVRFVLPWPQLLLYSGSNSWATHLHALHRAHNLVDCCLEIRGDIPTVPPSPRILLPRLRCLSLSNPRFLECLETPALRELYCEFAIPVLPFLRRLQSSSRELRKLVLWAARSCPPAPAADFTPIVDAVPTITELALVLSLPAAFAYDFYSRADLAPALECLSIGGHAAVPLGVHIQVMDGIERRWQGRLLKSVKLVLDEPEFPAAILTTPRAQGMKFATFPQNETLLRDVVPPEMWIESEN</sequence>
<protein>
    <submittedName>
        <fullName evidence="2">F-box domain-containing protein</fullName>
    </submittedName>
</protein>